<accession>A0A8S1YL80</accession>
<keyword evidence="2" id="KW-1185">Reference proteome</keyword>
<dbReference type="AlphaFoldDB" id="A0A8S1YL80"/>
<sequence length="117" mass="13696">MVYLPMFSGNFRKIARRNGMVHQDCLRQMNLKYQIYQASAFKNETHITCLILSAQSQFYNQMSTSDTNHFCSVQSQIFIAPINLSFTKNMLKNKSNSNQMPSLINYRCTRHKQKFPS</sequence>
<organism evidence="1 2">
    <name type="scientific">Paramecium octaurelia</name>
    <dbReference type="NCBI Taxonomy" id="43137"/>
    <lineage>
        <taxon>Eukaryota</taxon>
        <taxon>Sar</taxon>
        <taxon>Alveolata</taxon>
        <taxon>Ciliophora</taxon>
        <taxon>Intramacronucleata</taxon>
        <taxon>Oligohymenophorea</taxon>
        <taxon>Peniculida</taxon>
        <taxon>Parameciidae</taxon>
        <taxon>Paramecium</taxon>
    </lineage>
</organism>
<dbReference type="EMBL" id="CAJJDP010000214">
    <property type="protein sequence ID" value="CAD8215165.1"/>
    <property type="molecule type" value="Genomic_DNA"/>
</dbReference>
<name>A0A8S1YL80_PAROT</name>
<reference evidence="1" key="1">
    <citation type="submission" date="2021-01" db="EMBL/GenBank/DDBJ databases">
        <authorList>
            <consortium name="Genoscope - CEA"/>
            <person name="William W."/>
        </authorList>
    </citation>
    <scope>NUCLEOTIDE SEQUENCE</scope>
</reference>
<dbReference type="Proteomes" id="UP000683925">
    <property type="component" value="Unassembled WGS sequence"/>
</dbReference>
<gene>
    <name evidence="1" type="ORF">POCTA_138.1.T2100013</name>
</gene>
<evidence type="ECO:0000313" key="1">
    <source>
        <dbReference type="EMBL" id="CAD8215165.1"/>
    </source>
</evidence>
<protein>
    <submittedName>
        <fullName evidence="1">Uncharacterized protein</fullName>
    </submittedName>
</protein>
<comment type="caution">
    <text evidence="1">The sequence shown here is derived from an EMBL/GenBank/DDBJ whole genome shotgun (WGS) entry which is preliminary data.</text>
</comment>
<evidence type="ECO:0000313" key="2">
    <source>
        <dbReference type="Proteomes" id="UP000683925"/>
    </source>
</evidence>
<proteinExistence type="predicted"/>